<evidence type="ECO:0000256" key="1">
    <source>
        <dbReference type="SAM" id="SignalP"/>
    </source>
</evidence>
<reference evidence="2 3" key="1">
    <citation type="submission" date="2018-02" db="EMBL/GenBank/DDBJ databases">
        <title>Genomic Encyclopedia of Archaeal and Bacterial Type Strains, Phase II (KMG-II): from individual species to whole genera.</title>
        <authorList>
            <person name="Goeker M."/>
        </authorList>
    </citation>
    <scope>NUCLEOTIDE SEQUENCE [LARGE SCALE GENOMIC DNA]</scope>
    <source>
        <strain evidence="2 3">DSM 22857</strain>
    </source>
</reference>
<organism evidence="2 3">
    <name type="scientific">Kineococcus xinjiangensis</name>
    <dbReference type="NCBI Taxonomy" id="512762"/>
    <lineage>
        <taxon>Bacteria</taxon>
        <taxon>Bacillati</taxon>
        <taxon>Actinomycetota</taxon>
        <taxon>Actinomycetes</taxon>
        <taxon>Kineosporiales</taxon>
        <taxon>Kineosporiaceae</taxon>
        <taxon>Kineococcus</taxon>
    </lineage>
</organism>
<proteinExistence type="predicted"/>
<dbReference type="Proteomes" id="UP000239485">
    <property type="component" value="Unassembled WGS sequence"/>
</dbReference>
<dbReference type="AlphaFoldDB" id="A0A2S6IKI0"/>
<dbReference type="OrthoDB" id="514320at2"/>
<evidence type="ECO:0000313" key="2">
    <source>
        <dbReference type="EMBL" id="PPK94737.1"/>
    </source>
</evidence>
<sequence length="267" mass="28210">MRTRTWRRRGAAAVSLATAAVVSVPAAASGSRAASAPESPVPPGCSVQGAIADRWYRLDGAIGVLGRPVTCELATPSRHGRFTHFERGSIYWSPGTGAWEVRGLIRERWAGMGWETSWLGFPVTGEQPTRTRPGAFQAFEGGSVFWCPGVGAHAVRGAIRDAWASAGGETGLLGCPTTSETALPRGAFTHFEGGSVYWSPATGAHLVRGAIRDAWARHGWEAGVLGYPVSDEYDLPSGRRSDFEGGYVTWSPGGGAIVVPRRAGLGF</sequence>
<dbReference type="InterPro" id="IPR013207">
    <property type="entry name" value="LGFP"/>
</dbReference>
<accession>A0A2S6IKI0</accession>
<feature type="signal peptide" evidence="1">
    <location>
        <begin position="1"/>
        <end position="28"/>
    </location>
</feature>
<dbReference type="Pfam" id="PF08310">
    <property type="entry name" value="LGFP"/>
    <property type="match status" value="4"/>
</dbReference>
<name>A0A2S6IKI0_9ACTN</name>
<dbReference type="RefSeq" id="WP_104433024.1">
    <property type="nucleotide sequence ID" value="NZ_PTJD01000007.1"/>
</dbReference>
<keyword evidence="3" id="KW-1185">Reference proteome</keyword>
<feature type="chain" id="PRO_5039325344" evidence="1">
    <location>
        <begin position="29"/>
        <end position="267"/>
    </location>
</feature>
<evidence type="ECO:0000313" key="3">
    <source>
        <dbReference type="Proteomes" id="UP000239485"/>
    </source>
</evidence>
<protein>
    <submittedName>
        <fullName evidence="2">LGFP repeat-containing protein</fullName>
    </submittedName>
</protein>
<dbReference type="EMBL" id="PTJD01000007">
    <property type="protein sequence ID" value="PPK94737.1"/>
    <property type="molecule type" value="Genomic_DNA"/>
</dbReference>
<keyword evidence="1" id="KW-0732">Signal</keyword>
<gene>
    <name evidence="2" type="ORF">CLV92_107240</name>
</gene>
<comment type="caution">
    <text evidence="2">The sequence shown here is derived from an EMBL/GenBank/DDBJ whole genome shotgun (WGS) entry which is preliminary data.</text>
</comment>